<protein>
    <recommendedName>
        <fullName evidence="3">Lipoprotein</fullName>
    </recommendedName>
</protein>
<evidence type="ECO:0000313" key="1">
    <source>
        <dbReference type="EMBL" id="STO97056.1"/>
    </source>
</evidence>
<accession>A0A377J5E7</accession>
<dbReference type="OrthoDB" id="5329047at2"/>
<sequence>MKSLASLCGIALLALLPIFVGGCANLGVLDLFSDKPVSKDALSQYNQQKQENAPKKATGKRVLYIKSRIFNYYDYATFAVNKKQEIFIELFAGGKTIGTLEVNKRRICILKDCARKWPVAKEFFGKVSYGDLFDDIFFQRDIFGGVGKVIERDGALVQRFQKNGEIIYYRRTKDGVLFKNMSNGVIVSLHKYQEPRVPKELEEEA</sequence>
<name>A0A377J5E7_9HELI</name>
<evidence type="ECO:0008006" key="3">
    <source>
        <dbReference type="Google" id="ProtNLM"/>
    </source>
</evidence>
<organism evidence="1 2">
    <name type="scientific">Helicobacter canis</name>
    <dbReference type="NCBI Taxonomy" id="29419"/>
    <lineage>
        <taxon>Bacteria</taxon>
        <taxon>Pseudomonadati</taxon>
        <taxon>Campylobacterota</taxon>
        <taxon>Epsilonproteobacteria</taxon>
        <taxon>Campylobacterales</taxon>
        <taxon>Helicobacteraceae</taxon>
        <taxon>Helicobacter</taxon>
    </lineage>
</organism>
<proteinExistence type="predicted"/>
<gene>
    <name evidence="1" type="ORF">NCTC12410_00875</name>
</gene>
<dbReference type="AlphaFoldDB" id="A0A377J5E7"/>
<reference evidence="1 2" key="1">
    <citation type="submission" date="2018-06" db="EMBL/GenBank/DDBJ databases">
        <authorList>
            <consortium name="Pathogen Informatics"/>
            <person name="Doyle S."/>
        </authorList>
    </citation>
    <scope>NUCLEOTIDE SEQUENCE [LARGE SCALE GENOMIC DNA]</scope>
    <source>
        <strain evidence="1 2">NCTC12410</strain>
    </source>
</reference>
<evidence type="ECO:0000313" key="2">
    <source>
        <dbReference type="Proteomes" id="UP000254841"/>
    </source>
</evidence>
<dbReference type="Proteomes" id="UP000254841">
    <property type="component" value="Unassembled WGS sequence"/>
</dbReference>
<dbReference type="RefSeq" id="WP_147278770.1">
    <property type="nucleotide sequence ID" value="NZ_UGHV01000001.1"/>
</dbReference>
<dbReference type="EMBL" id="UGHV01000001">
    <property type="protein sequence ID" value="STO97056.1"/>
    <property type="molecule type" value="Genomic_DNA"/>
</dbReference>
<dbReference type="PROSITE" id="PS51257">
    <property type="entry name" value="PROKAR_LIPOPROTEIN"/>
    <property type="match status" value="1"/>
</dbReference>